<reference evidence="9 10" key="1">
    <citation type="submission" date="2017-08" db="EMBL/GenBank/DDBJ databases">
        <title>Aliifodinibius alkalisoli sp. nov., isolated from saline alkaline soil.</title>
        <authorList>
            <person name="Liu D."/>
            <person name="Zhang G."/>
        </authorList>
    </citation>
    <scope>NUCLEOTIDE SEQUENCE [LARGE SCALE GENOMIC DNA]</scope>
    <source>
        <strain evidence="9 10">WN023</strain>
    </source>
</reference>
<keyword evidence="5 8" id="KW-0812">Transmembrane</keyword>
<comment type="similarity">
    <text evidence="2 8">Belongs to the alanine or glycine:cation symporter (AGCS) (TC 2.A.25) family.</text>
</comment>
<evidence type="ECO:0000313" key="9">
    <source>
        <dbReference type="EMBL" id="PAU95772.1"/>
    </source>
</evidence>
<evidence type="ECO:0000256" key="3">
    <source>
        <dbReference type="ARBA" id="ARBA00022448"/>
    </source>
</evidence>
<dbReference type="PRINTS" id="PR00175">
    <property type="entry name" value="NAALASMPORT"/>
</dbReference>
<evidence type="ECO:0000256" key="7">
    <source>
        <dbReference type="ARBA" id="ARBA00023136"/>
    </source>
</evidence>
<dbReference type="Proteomes" id="UP000218831">
    <property type="component" value="Unassembled WGS sequence"/>
</dbReference>
<dbReference type="RefSeq" id="WP_095605017.1">
    <property type="nucleotide sequence ID" value="NZ_NSKE01000001.1"/>
</dbReference>
<gene>
    <name evidence="9" type="ORF">CK503_01550</name>
</gene>
<dbReference type="PANTHER" id="PTHR30330">
    <property type="entry name" value="AGSS FAMILY TRANSPORTER, SODIUM-ALANINE"/>
    <property type="match status" value="1"/>
</dbReference>
<dbReference type="OrthoDB" id="9804874at2"/>
<evidence type="ECO:0000256" key="2">
    <source>
        <dbReference type="ARBA" id="ARBA00009261"/>
    </source>
</evidence>
<feature type="transmembrane region" description="Helical" evidence="8">
    <location>
        <begin position="259"/>
        <end position="276"/>
    </location>
</feature>
<dbReference type="NCBIfam" id="TIGR00835">
    <property type="entry name" value="agcS"/>
    <property type="match status" value="1"/>
</dbReference>
<feature type="transmembrane region" description="Helical" evidence="8">
    <location>
        <begin position="101"/>
        <end position="118"/>
    </location>
</feature>
<keyword evidence="4 8" id="KW-1003">Cell membrane</keyword>
<feature type="transmembrane region" description="Helical" evidence="8">
    <location>
        <begin position="186"/>
        <end position="207"/>
    </location>
</feature>
<dbReference type="Pfam" id="PF01235">
    <property type="entry name" value="Na_Ala_symp"/>
    <property type="match status" value="1"/>
</dbReference>
<feature type="transmembrane region" description="Helical" evidence="8">
    <location>
        <begin position="219"/>
        <end position="239"/>
    </location>
</feature>
<comment type="caution">
    <text evidence="9">The sequence shown here is derived from an EMBL/GenBank/DDBJ whole genome shotgun (WGS) entry which is preliminary data.</text>
</comment>
<dbReference type="GO" id="GO:0005283">
    <property type="term" value="F:amino acid:sodium symporter activity"/>
    <property type="evidence" value="ECO:0007669"/>
    <property type="project" value="InterPro"/>
</dbReference>
<dbReference type="PROSITE" id="PS00873">
    <property type="entry name" value="NA_ALANINE_SYMP"/>
    <property type="match status" value="1"/>
</dbReference>
<feature type="transmembrane region" description="Helical" evidence="8">
    <location>
        <begin position="21"/>
        <end position="42"/>
    </location>
</feature>
<dbReference type="AlphaFoldDB" id="A0A2A2GG67"/>
<evidence type="ECO:0000256" key="1">
    <source>
        <dbReference type="ARBA" id="ARBA00004651"/>
    </source>
</evidence>
<name>A0A2A2GG67_9BACT</name>
<keyword evidence="10" id="KW-1185">Reference proteome</keyword>
<evidence type="ECO:0000256" key="4">
    <source>
        <dbReference type="ARBA" id="ARBA00022475"/>
    </source>
</evidence>
<feature type="transmembrane region" description="Helical" evidence="8">
    <location>
        <begin position="73"/>
        <end position="95"/>
    </location>
</feature>
<keyword evidence="6 8" id="KW-1133">Transmembrane helix</keyword>
<comment type="subcellular location">
    <subcellularLocation>
        <location evidence="1 8">Cell membrane</location>
        <topology evidence="1 8">Multi-pass membrane protein</topology>
    </subcellularLocation>
</comment>
<keyword evidence="8" id="KW-0769">Symport</keyword>
<dbReference type="PANTHER" id="PTHR30330:SF3">
    <property type="entry name" value="TRANSCRIPTIONAL REGULATOR, LRP FAMILY"/>
    <property type="match status" value="1"/>
</dbReference>
<evidence type="ECO:0000256" key="6">
    <source>
        <dbReference type="ARBA" id="ARBA00022989"/>
    </source>
</evidence>
<dbReference type="EMBL" id="NSKE01000001">
    <property type="protein sequence ID" value="PAU95772.1"/>
    <property type="molecule type" value="Genomic_DNA"/>
</dbReference>
<evidence type="ECO:0000256" key="8">
    <source>
        <dbReference type="RuleBase" id="RU363064"/>
    </source>
</evidence>
<feature type="transmembrane region" description="Helical" evidence="8">
    <location>
        <begin position="527"/>
        <end position="546"/>
    </location>
</feature>
<keyword evidence="7 8" id="KW-0472">Membrane</keyword>
<feature type="transmembrane region" description="Helical" evidence="8">
    <location>
        <begin position="153"/>
        <end position="174"/>
    </location>
</feature>
<feature type="transmembrane region" description="Helical" evidence="8">
    <location>
        <begin position="496"/>
        <end position="520"/>
    </location>
</feature>
<sequence>METFDQIISWLVDLIWNTPEAMPAMVVILLAFGIYITVRLGFIQIRRFGHGLKVVTGFYDDPEDEGDINHFQALTTALSATVGIGNIAGVALAIHYGGPGALFWMWVTAIFGMAIKFTEVTLAQEYRGTNPDGTVSGGPMYYIEKGLGENWKWLAVSFAITAAICAFLTGNAVQANTVADVMKTDFQIPVWITGLITASLVAAVVLGGIKRIGKVTSRLVPFMGILYVLGALVILLIHYDAVIPSFIAIVSNAFNPTAGALGVGSGALIFTLSYGVQRGLFSNEAGQGSAPIAHSAAKTDQPVREGVVALLEPFIDTLVICTMTGLVIISTGAWDMQHKSSIDPTADTVSYTYTETTDNTEQTGDAPVLYFEDGIPTNGEMTHYKAPVDTMFADEAYNTPFNGRIELSPRQNEDGYRGVAVYSSDDAQLSNLHGGVVQNGAPLTAAAFERGLAPIMPGGGYLVTFAVLLFAISTSISWSYYGDRAAQYLFGFESIFWYRLAFVGMHFFGAVVTLTTIWAFGDVMLGLMAFFNIIALFALSGVAYKITQKYFENPDV</sequence>
<dbReference type="InterPro" id="IPR001463">
    <property type="entry name" value="Na/Ala_symport"/>
</dbReference>
<accession>A0A2A2GG67</accession>
<dbReference type="GO" id="GO:0005886">
    <property type="term" value="C:plasma membrane"/>
    <property type="evidence" value="ECO:0007669"/>
    <property type="project" value="UniProtKB-SubCell"/>
</dbReference>
<organism evidence="9 10">
    <name type="scientific">Fodinibius salipaludis</name>
    <dbReference type="NCBI Taxonomy" id="2032627"/>
    <lineage>
        <taxon>Bacteria</taxon>
        <taxon>Pseudomonadati</taxon>
        <taxon>Balneolota</taxon>
        <taxon>Balneolia</taxon>
        <taxon>Balneolales</taxon>
        <taxon>Balneolaceae</taxon>
        <taxon>Fodinibius</taxon>
    </lineage>
</organism>
<protein>
    <submittedName>
        <fullName evidence="9">Sodium:alanine symporter family protein</fullName>
    </submittedName>
</protein>
<keyword evidence="3 8" id="KW-0813">Transport</keyword>
<proteinExistence type="inferred from homology"/>
<feature type="transmembrane region" description="Helical" evidence="8">
    <location>
        <begin position="460"/>
        <end position="481"/>
    </location>
</feature>
<evidence type="ECO:0000256" key="5">
    <source>
        <dbReference type="ARBA" id="ARBA00022692"/>
    </source>
</evidence>
<evidence type="ECO:0000313" key="10">
    <source>
        <dbReference type="Proteomes" id="UP000218831"/>
    </source>
</evidence>